<dbReference type="RefSeq" id="XP_026682438.1">
    <property type="nucleotide sequence ID" value="XM_026826637.1"/>
</dbReference>
<evidence type="ECO:0000256" key="2">
    <source>
        <dbReference type="ARBA" id="ARBA00023136"/>
    </source>
</evidence>
<gene>
    <name evidence="7" type="primary">LOC113469149</name>
</gene>
<keyword evidence="6" id="KW-1185">Reference proteome</keyword>
<evidence type="ECO:0000313" key="6">
    <source>
        <dbReference type="Proteomes" id="UP000079169"/>
    </source>
</evidence>
<protein>
    <submittedName>
        <fullName evidence="7">Plexin A3-like</fullName>
    </submittedName>
</protein>
<reference evidence="7" key="1">
    <citation type="submission" date="2025-08" db="UniProtKB">
        <authorList>
            <consortium name="RefSeq"/>
        </authorList>
    </citation>
    <scope>IDENTIFICATION</scope>
</reference>
<dbReference type="InterPro" id="IPR016201">
    <property type="entry name" value="PSI"/>
</dbReference>
<evidence type="ECO:0000256" key="1">
    <source>
        <dbReference type="ARBA" id="ARBA00004370"/>
    </source>
</evidence>
<evidence type="ECO:0000259" key="5">
    <source>
        <dbReference type="SMART" id="SM00423"/>
    </source>
</evidence>
<evidence type="ECO:0000256" key="4">
    <source>
        <dbReference type="SAM" id="SignalP"/>
    </source>
</evidence>
<dbReference type="Proteomes" id="UP000079169">
    <property type="component" value="Unplaced"/>
</dbReference>
<comment type="subcellular location">
    <subcellularLocation>
        <location evidence="1">Membrane</location>
    </subcellularLocation>
</comment>
<dbReference type="GO" id="GO:0002116">
    <property type="term" value="C:semaphorin receptor complex"/>
    <property type="evidence" value="ECO:0007669"/>
    <property type="project" value="TreeGrafter"/>
</dbReference>
<dbReference type="Pfam" id="PF17960">
    <property type="entry name" value="TIG_plexin"/>
    <property type="match status" value="1"/>
</dbReference>
<keyword evidence="4" id="KW-0732">Signal</keyword>
<dbReference type="InterPro" id="IPR041019">
    <property type="entry name" value="TIG1_plexin"/>
</dbReference>
<dbReference type="Pfam" id="PF01437">
    <property type="entry name" value="PSI"/>
    <property type="match status" value="1"/>
</dbReference>
<keyword evidence="3" id="KW-0325">Glycoprotein</keyword>
<evidence type="ECO:0000313" key="7">
    <source>
        <dbReference type="RefSeq" id="XP_026682438.1"/>
    </source>
</evidence>
<dbReference type="GO" id="GO:0005886">
    <property type="term" value="C:plasma membrane"/>
    <property type="evidence" value="ECO:0007669"/>
    <property type="project" value="TreeGrafter"/>
</dbReference>
<dbReference type="AlphaFoldDB" id="A0A3Q0J660"/>
<dbReference type="InterPro" id="IPR031148">
    <property type="entry name" value="Plexin"/>
</dbReference>
<name>A0A3Q0J660_DIACI</name>
<proteinExistence type="predicted"/>
<dbReference type="Pfam" id="PF24479">
    <property type="entry name" value="PSI_PlexinA-B"/>
    <property type="match status" value="1"/>
</dbReference>
<dbReference type="InterPro" id="IPR002165">
    <property type="entry name" value="Plexin_repeat"/>
</dbReference>
<organism evidence="6 7">
    <name type="scientific">Diaphorina citri</name>
    <name type="common">Asian citrus psyllid</name>
    <dbReference type="NCBI Taxonomy" id="121845"/>
    <lineage>
        <taxon>Eukaryota</taxon>
        <taxon>Metazoa</taxon>
        <taxon>Ecdysozoa</taxon>
        <taxon>Arthropoda</taxon>
        <taxon>Hexapoda</taxon>
        <taxon>Insecta</taxon>
        <taxon>Pterygota</taxon>
        <taxon>Neoptera</taxon>
        <taxon>Paraneoptera</taxon>
        <taxon>Hemiptera</taxon>
        <taxon>Sternorrhyncha</taxon>
        <taxon>Psylloidea</taxon>
        <taxon>Psyllidae</taxon>
        <taxon>Diaphorininae</taxon>
        <taxon>Diaphorina</taxon>
    </lineage>
</organism>
<dbReference type="FunFam" id="2.60.40.10:FF:001407">
    <property type="entry name" value="Plexin A, isoform B"/>
    <property type="match status" value="1"/>
</dbReference>
<dbReference type="Pfam" id="PF18020">
    <property type="entry name" value="TIG_2"/>
    <property type="match status" value="1"/>
</dbReference>
<dbReference type="PANTHER" id="PTHR22625">
    <property type="entry name" value="PLEXIN"/>
    <property type="match status" value="1"/>
</dbReference>
<feature type="signal peptide" evidence="4">
    <location>
        <begin position="1"/>
        <end position="22"/>
    </location>
</feature>
<dbReference type="GO" id="GO:0030334">
    <property type="term" value="P:regulation of cell migration"/>
    <property type="evidence" value="ECO:0007669"/>
    <property type="project" value="TreeGrafter"/>
</dbReference>
<sequence length="337" mass="36727">MPCFNMWTPLLIVLGTLSACFGSDSSSGVVITSITPNQLQRTTARTLDLAIENLPELPGQLLCAFTIGETTVTTEAIKQTNGVKCATPPTKDIPSIPVGQHNITAKLSVRSSNGPDFVTTKFMFFDCNTYSSCTQCVSSDFPCDWCVDGHRCTHDTAENCRNDILITGVSRVGPSFRSGPAFCPTIRGTDIGSQEILVPSGVKKAVKVKVHIVGQFIVQTRFVCLFNIEGRFTKVNAQLLGDVIYCDPMEFTYNSSVSNINASLAVIWGGSKPLDNPDNVHVNIYKCRDLANNCGLCLALPEKYGCGWCESSKRCEIFEQCDKGLGAWLKRDHTCPI</sequence>
<feature type="domain" description="PSI" evidence="5">
    <location>
        <begin position="126"/>
        <end position="161"/>
    </location>
</feature>
<feature type="chain" id="PRO_5018239425" evidence="4">
    <location>
        <begin position="23"/>
        <end position="337"/>
    </location>
</feature>
<feature type="domain" description="PSI" evidence="5">
    <location>
        <begin position="286"/>
        <end position="336"/>
    </location>
</feature>
<dbReference type="PaxDb" id="121845-A0A3Q0J660"/>
<dbReference type="Gene3D" id="2.60.40.10">
    <property type="entry name" value="Immunoglobulins"/>
    <property type="match status" value="2"/>
</dbReference>
<dbReference type="GeneID" id="113469149"/>
<dbReference type="InterPro" id="IPR013783">
    <property type="entry name" value="Ig-like_fold"/>
</dbReference>
<accession>A0A3Q0J660</accession>
<dbReference type="PANTHER" id="PTHR22625:SF70">
    <property type="entry name" value="PLEXIN A, ISOFORM A"/>
    <property type="match status" value="1"/>
</dbReference>
<dbReference type="KEGG" id="dci:113469149"/>
<dbReference type="STRING" id="121845.A0A3Q0J660"/>
<dbReference type="Gene3D" id="3.30.1680.10">
    <property type="entry name" value="ligand-binding face of the semaphorins, domain 2"/>
    <property type="match status" value="1"/>
</dbReference>
<dbReference type="InterPro" id="IPR041362">
    <property type="entry name" value="TIG2_plexin"/>
</dbReference>
<dbReference type="GO" id="GO:0017154">
    <property type="term" value="F:semaphorin receptor activity"/>
    <property type="evidence" value="ECO:0007669"/>
    <property type="project" value="InterPro"/>
</dbReference>
<keyword evidence="2" id="KW-0472">Membrane</keyword>
<dbReference type="SUPFAM" id="SSF103575">
    <property type="entry name" value="Plexin repeat"/>
    <property type="match status" value="1"/>
</dbReference>
<dbReference type="SMART" id="SM00423">
    <property type="entry name" value="PSI"/>
    <property type="match status" value="2"/>
</dbReference>
<evidence type="ECO:0000256" key="3">
    <source>
        <dbReference type="ARBA" id="ARBA00023180"/>
    </source>
</evidence>